<evidence type="ECO:0000313" key="11">
    <source>
        <dbReference type="Proteomes" id="UP000230864"/>
    </source>
</evidence>
<dbReference type="InterPro" id="IPR000244">
    <property type="entry name" value="Ribosomal_bL9"/>
</dbReference>
<keyword evidence="3 7" id="KW-0694">RNA-binding</keyword>
<proteinExistence type="inferred from homology"/>
<dbReference type="InterPro" id="IPR020069">
    <property type="entry name" value="Ribosomal_bL9_C"/>
</dbReference>
<dbReference type="SUPFAM" id="SSF55658">
    <property type="entry name" value="L9 N-domain-like"/>
    <property type="match status" value="1"/>
</dbReference>
<dbReference type="InterPro" id="IPR036791">
    <property type="entry name" value="Ribosomal_bL9_C_sf"/>
</dbReference>
<dbReference type="InterPro" id="IPR036935">
    <property type="entry name" value="Ribosomal_bL9_N_sf"/>
</dbReference>
<comment type="function">
    <text evidence="7">Binds to the 23S rRNA.</text>
</comment>
<dbReference type="Gene3D" id="3.40.5.10">
    <property type="entry name" value="Ribosomal protein L9, N-terminal domain"/>
    <property type="match status" value="1"/>
</dbReference>
<dbReference type="InterPro" id="IPR009027">
    <property type="entry name" value="Ribosomal_bL9/RNase_H1_N"/>
</dbReference>
<dbReference type="GO" id="GO:0006412">
    <property type="term" value="P:translation"/>
    <property type="evidence" value="ECO:0007669"/>
    <property type="project" value="UniProtKB-UniRule"/>
</dbReference>
<accession>A0A2M7D981</accession>
<dbReference type="SUPFAM" id="SSF55653">
    <property type="entry name" value="Ribosomal protein L9 C-domain"/>
    <property type="match status" value="1"/>
</dbReference>
<evidence type="ECO:0000256" key="4">
    <source>
        <dbReference type="ARBA" id="ARBA00022980"/>
    </source>
</evidence>
<dbReference type="GO" id="GO:0005840">
    <property type="term" value="C:ribosome"/>
    <property type="evidence" value="ECO:0007669"/>
    <property type="project" value="UniProtKB-KW"/>
</dbReference>
<evidence type="ECO:0000259" key="9">
    <source>
        <dbReference type="PROSITE" id="PS00651"/>
    </source>
</evidence>
<dbReference type="HAMAP" id="MF_00503">
    <property type="entry name" value="Ribosomal_bL9"/>
    <property type="match status" value="1"/>
</dbReference>
<gene>
    <name evidence="7" type="primary">rplI</name>
    <name evidence="10" type="ORF">COS25_01990</name>
</gene>
<reference evidence="11" key="1">
    <citation type="submission" date="2017-09" db="EMBL/GenBank/DDBJ databases">
        <title>Depth-based differentiation of microbial function through sediment-hosted aquifers and enrichment of novel symbionts in the deep terrestrial subsurface.</title>
        <authorList>
            <person name="Probst A.J."/>
            <person name="Ladd B."/>
            <person name="Jarett J.K."/>
            <person name="Geller-Mcgrath D.E."/>
            <person name="Sieber C.M.K."/>
            <person name="Emerson J.B."/>
            <person name="Anantharaman K."/>
            <person name="Thomas B.C."/>
            <person name="Malmstrom R."/>
            <person name="Stieglmeier M."/>
            <person name="Klingl A."/>
            <person name="Woyke T."/>
            <person name="Ryan C.M."/>
            <person name="Banfield J.F."/>
        </authorList>
    </citation>
    <scope>NUCLEOTIDE SEQUENCE [LARGE SCALE GENOMIC DNA]</scope>
</reference>
<comment type="similarity">
    <text evidence="1 7">Belongs to the bacterial ribosomal protein bL9 family.</text>
</comment>
<feature type="coiled-coil region" evidence="8">
    <location>
        <begin position="49"/>
        <end position="83"/>
    </location>
</feature>
<protein>
    <recommendedName>
        <fullName evidence="6 7">Large ribosomal subunit protein bL9</fullName>
    </recommendedName>
</protein>
<feature type="domain" description="Ribosomal protein L9" evidence="9">
    <location>
        <begin position="18"/>
        <end position="45"/>
    </location>
</feature>
<dbReference type="PANTHER" id="PTHR21368">
    <property type="entry name" value="50S RIBOSOMAL PROTEIN L9"/>
    <property type="match status" value="1"/>
</dbReference>
<dbReference type="PROSITE" id="PS00651">
    <property type="entry name" value="RIBOSOMAL_L9"/>
    <property type="match status" value="1"/>
</dbReference>
<sequence length="165" mass="18867">MEARSMRIILLKDVEKVGKKFEVKDVKDGYARNFLIPQGLAKPVTKEVLEWLEVQKEIQEKKAEEELKKAQELASTIDDLEVAIPVRVGENDQLFESINAQKISEKLKEMGFDLKKSQIELPEPIKEIGEFPVKIKLEHNLEVEIRVIVAKLKTEGEKEGKALFA</sequence>
<keyword evidence="4 7" id="KW-0689">Ribosomal protein</keyword>
<evidence type="ECO:0000256" key="2">
    <source>
        <dbReference type="ARBA" id="ARBA00022730"/>
    </source>
</evidence>
<keyword evidence="8" id="KW-0175">Coiled coil</keyword>
<organism evidence="10 11">
    <name type="scientific">Candidatus Nealsonbacteria bacterium CG02_land_8_20_14_3_00_37_10</name>
    <dbReference type="NCBI Taxonomy" id="1974699"/>
    <lineage>
        <taxon>Bacteria</taxon>
        <taxon>Candidatus Nealsoniibacteriota</taxon>
    </lineage>
</organism>
<name>A0A2M7D981_9BACT</name>
<keyword evidence="5 7" id="KW-0687">Ribonucleoprotein</keyword>
<dbReference type="InterPro" id="IPR020594">
    <property type="entry name" value="Ribosomal_bL9_bac/chp"/>
</dbReference>
<evidence type="ECO:0000256" key="6">
    <source>
        <dbReference type="ARBA" id="ARBA00035292"/>
    </source>
</evidence>
<evidence type="ECO:0000313" key="10">
    <source>
        <dbReference type="EMBL" id="PIV45028.1"/>
    </source>
</evidence>
<keyword evidence="2 7" id="KW-0699">rRNA-binding</keyword>
<dbReference type="InterPro" id="IPR020070">
    <property type="entry name" value="Ribosomal_bL9_N"/>
</dbReference>
<dbReference type="Pfam" id="PF01281">
    <property type="entry name" value="Ribosomal_L9_N"/>
    <property type="match status" value="1"/>
</dbReference>
<dbReference type="GO" id="GO:0003735">
    <property type="term" value="F:structural constituent of ribosome"/>
    <property type="evidence" value="ECO:0007669"/>
    <property type="project" value="InterPro"/>
</dbReference>
<evidence type="ECO:0000256" key="7">
    <source>
        <dbReference type="HAMAP-Rule" id="MF_00503"/>
    </source>
</evidence>
<dbReference type="NCBIfam" id="TIGR00158">
    <property type="entry name" value="L9"/>
    <property type="match status" value="1"/>
</dbReference>
<comment type="caution">
    <text evidence="10">The sequence shown here is derived from an EMBL/GenBank/DDBJ whole genome shotgun (WGS) entry which is preliminary data.</text>
</comment>
<dbReference type="EMBL" id="PETZ01000039">
    <property type="protein sequence ID" value="PIV45028.1"/>
    <property type="molecule type" value="Genomic_DNA"/>
</dbReference>
<dbReference type="Proteomes" id="UP000230864">
    <property type="component" value="Unassembled WGS sequence"/>
</dbReference>
<dbReference type="Pfam" id="PF03948">
    <property type="entry name" value="Ribosomal_L9_C"/>
    <property type="match status" value="1"/>
</dbReference>
<evidence type="ECO:0000256" key="8">
    <source>
        <dbReference type="SAM" id="Coils"/>
    </source>
</evidence>
<evidence type="ECO:0000256" key="3">
    <source>
        <dbReference type="ARBA" id="ARBA00022884"/>
    </source>
</evidence>
<dbReference type="GO" id="GO:0019843">
    <property type="term" value="F:rRNA binding"/>
    <property type="evidence" value="ECO:0007669"/>
    <property type="project" value="UniProtKB-UniRule"/>
</dbReference>
<dbReference type="AlphaFoldDB" id="A0A2M7D981"/>
<evidence type="ECO:0000256" key="1">
    <source>
        <dbReference type="ARBA" id="ARBA00010605"/>
    </source>
</evidence>
<dbReference type="GO" id="GO:1990904">
    <property type="term" value="C:ribonucleoprotein complex"/>
    <property type="evidence" value="ECO:0007669"/>
    <property type="project" value="UniProtKB-KW"/>
</dbReference>
<dbReference type="Gene3D" id="3.10.430.100">
    <property type="entry name" value="Ribosomal protein L9, C-terminal domain"/>
    <property type="match status" value="1"/>
</dbReference>
<evidence type="ECO:0000256" key="5">
    <source>
        <dbReference type="ARBA" id="ARBA00023274"/>
    </source>
</evidence>